<proteinExistence type="predicted"/>
<evidence type="ECO:0000256" key="1">
    <source>
        <dbReference type="SAM" id="MobiDB-lite"/>
    </source>
</evidence>
<name>A0A9J6B4H1_SOLCO</name>
<evidence type="ECO:0000313" key="2">
    <source>
        <dbReference type="EMBL" id="KAG5631287.1"/>
    </source>
</evidence>
<sequence>MVKIIEKRNRLSQSGNSMDFSYGGKEKKREPSRVFDDDDPNDVITTEEVVSMFNATYEVVSSTSSMCRTIDKFKEFTDTTSYSELKFESSIDAFQKNQRRVLKSPSF</sequence>
<dbReference type="Proteomes" id="UP000824120">
    <property type="component" value="Chromosome 1"/>
</dbReference>
<dbReference type="AlphaFoldDB" id="A0A9J6B4H1"/>
<gene>
    <name evidence="2" type="ORF">H5410_003004</name>
</gene>
<feature type="compositionally biased region" description="Basic and acidic residues" evidence="1">
    <location>
        <begin position="24"/>
        <end position="35"/>
    </location>
</feature>
<dbReference type="EMBL" id="JACXVP010000001">
    <property type="protein sequence ID" value="KAG5631287.1"/>
    <property type="molecule type" value="Genomic_DNA"/>
</dbReference>
<evidence type="ECO:0000313" key="3">
    <source>
        <dbReference type="Proteomes" id="UP000824120"/>
    </source>
</evidence>
<reference evidence="2 3" key="1">
    <citation type="submission" date="2020-09" db="EMBL/GenBank/DDBJ databases">
        <title>De no assembly of potato wild relative species, Solanum commersonii.</title>
        <authorList>
            <person name="Cho K."/>
        </authorList>
    </citation>
    <scope>NUCLEOTIDE SEQUENCE [LARGE SCALE GENOMIC DNA]</scope>
    <source>
        <strain evidence="2">LZ3.2</strain>
        <tissue evidence="2">Leaf</tissue>
    </source>
</reference>
<keyword evidence="3" id="KW-1185">Reference proteome</keyword>
<accession>A0A9J6B4H1</accession>
<protein>
    <submittedName>
        <fullName evidence="2">Uncharacterized protein</fullName>
    </submittedName>
</protein>
<feature type="region of interest" description="Disordered" evidence="1">
    <location>
        <begin position="8"/>
        <end position="41"/>
    </location>
</feature>
<comment type="caution">
    <text evidence="2">The sequence shown here is derived from an EMBL/GenBank/DDBJ whole genome shotgun (WGS) entry which is preliminary data.</text>
</comment>
<organism evidence="2 3">
    <name type="scientific">Solanum commersonii</name>
    <name type="common">Commerson's wild potato</name>
    <name type="synonym">Commerson's nightshade</name>
    <dbReference type="NCBI Taxonomy" id="4109"/>
    <lineage>
        <taxon>Eukaryota</taxon>
        <taxon>Viridiplantae</taxon>
        <taxon>Streptophyta</taxon>
        <taxon>Embryophyta</taxon>
        <taxon>Tracheophyta</taxon>
        <taxon>Spermatophyta</taxon>
        <taxon>Magnoliopsida</taxon>
        <taxon>eudicotyledons</taxon>
        <taxon>Gunneridae</taxon>
        <taxon>Pentapetalae</taxon>
        <taxon>asterids</taxon>
        <taxon>lamiids</taxon>
        <taxon>Solanales</taxon>
        <taxon>Solanaceae</taxon>
        <taxon>Solanoideae</taxon>
        <taxon>Solaneae</taxon>
        <taxon>Solanum</taxon>
    </lineage>
</organism>